<evidence type="ECO:0000313" key="5">
    <source>
        <dbReference type="Proteomes" id="UP001260872"/>
    </source>
</evidence>
<feature type="domain" description="AMP-binding enzyme C-terminal" evidence="3">
    <location>
        <begin position="329"/>
        <end position="426"/>
    </location>
</feature>
<dbReference type="RefSeq" id="WP_310536545.1">
    <property type="nucleotide sequence ID" value="NZ_BAAAOC010000092.1"/>
</dbReference>
<comment type="caution">
    <text evidence="4">The sequence shown here is derived from an EMBL/GenBank/DDBJ whole genome shotgun (WGS) entry which is preliminary data.</text>
</comment>
<dbReference type="InterPro" id="IPR020845">
    <property type="entry name" value="AMP-binding_CS"/>
</dbReference>
<keyword evidence="5" id="KW-1185">Reference proteome</keyword>
<dbReference type="Gene3D" id="3.30.300.30">
    <property type="match status" value="1"/>
</dbReference>
<reference evidence="5" key="1">
    <citation type="submission" date="2023-07" db="EMBL/GenBank/DDBJ databases">
        <title>Description of three actinobacteria isolated from air of manufacturing shop in a pharmaceutical factory.</title>
        <authorList>
            <person name="Zhang D.-F."/>
        </authorList>
    </citation>
    <scope>NUCLEOTIDE SEQUENCE [LARGE SCALE GENOMIC DNA]</scope>
    <source>
        <strain evidence="5">CCTCC AB 207010</strain>
    </source>
</reference>
<evidence type="ECO:0000259" key="3">
    <source>
        <dbReference type="Pfam" id="PF13193"/>
    </source>
</evidence>
<dbReference type="Proteomes" id="UP001260872">
    <property type="component" value="Unassembled WGS sequence"/>
</dbReference>
<dbReference type="InterPro" id="IPR050237">
    <property type="entry name" value="ATP-dep_AMP-bd_enzyme"/>
</dbReference>
<protein>
    <submittedName>
        <fullName evidence="4">AMP-binding protein</fullName>
    </submittedName>
</protein>
<feature type="domain" description="AMP-dependent synthetase/ligase" evidence="2">
    <location>
        <begin position="60"/>
        <end position="273"/>
    </location>
</feature>
<dbReference type="InterPro" id="IPR000873">
    <property type="entry name" value="AMP-dep_synth/lig_dom"/>
</dbReference>
<dbReference type="SUPFAM" id="SSF56801">
    <property type="entry name" value="Acetyl-CoA synthetase-like"/>
    <property type="match status" value="1"/>
</dbReference>
<dbReference type="InterPro" id="IPR042099">
    <property type="entry name" value="ANL_N_sf"/>
</dbReference>
<dbReference type="EMBL" id="JAVKGT010000006">
    <property type="protein sequence ID" value="MDR5711158.1"/>
    <property type="molecule type" value="Genomic_DNA"/>
</dbReference>
<evidence type="ECO:0000313" key="4">
    <source>
        <dbReference type="EMBL" id="MDR5711158.1"/>
    </source>
</evidence>
<dbReference type="Pfam" id="PF13193">
    <property type="entry name" value="AMP-binding_C"/>
    <property type="match status" value="1"/>
</dbReference>
<dbReference type="PANTHER" id="PTHR43767">
    <property type="entry name" value="LONG-CHAIN-FATTY-ACID--COA LIGASE"/>
    <property type="match status" value="1"/>
</dbReference>
<dbReference type="PANTHER" id="PTHR43767:SF1">
    <property type="entry name" value="NONRIBOSOMAL PEPTIDE SYNTHASE PES1 (EUROFUNG)-RELATED"/>
    <property type="match status" value="1"/>
</dbReference>
<dbReference type="InterPro" id="IPR025110">
    <property type="entry name" value="AMP-bd_C"/>
</dbReference>
<dbReference type="Pfam" id="PF00501">
    <property type="entry name" value="AMP-binding"/>
    <property type="match status" value="1"/>
</dbReference>
<sequence length="440" mass="46974">MSAWVGEALAALEAALAGRTPPLEFLPAEQGAPPRWVERPDVHTVCRNWGNTAESTPEPAVSAHSAPAVGQRQTEGQRPAVVVRTSGSTGTPKQTLLSAAALRASAQMTAEHLAARGWGGHGQWLLTLQPSYVAGLAVLSRSLEAGTEPVPLLEHTTDPEAFAHAAEQLTAQHRYVSLVPTQLTRLLNDAERHPRLRTVLQRFDAILLGGGASSPQLLGTAQDAGLRVMRTYGMSETCGGCVYDGVPLPGVGIEVDDAGRVLLSGPQVALGYLDEQLSAERFDADASGRRRFLTDDLGVLTDGVLSITGRADDVINTGGVKVSAEKVRQALEADPEIREAFVTGVEDPEWGQRVAAVVVLERWPEDGSSPSPHSGTEEAAVRPPEERLTAEWLAALNAGLRQQLGPAAVPKSMRYLCRLPRLSSGKPDRQAMRRMFSDTN</sequence>
<dbReference type="Gene3D" id="3.40.50.12780">
    <property type="entry name" value="N-terminal domain of ligase-like"/>
    <property type="match status" value="1"/>
</dbReference>
<evidence type="ECO:0000259" key="2">
    <source>
        <dbReference type="Pfam" id="PF00501"/>
    </source>
</evidence>
<feature type="compositionally biased region" description="Basic and acidic residues" evidence="1">
    <location>
        <begin position="375"/>
        <end position="384"/>
    </location>
</feature>
<accession>A0ABU1FRB5</accession>
<proteinExistence type="predicted"/>
<dbReference type="InterPro" id="IPR045851">
    <property type="entry name" value="AMP-bd_C_sf"/>
</dbReference>
<feature type="region of interest" description="Disordered" evidence="1">
    <location>
        <begin position="53"/>
        <end position="78"/>
    </location>
</feature>
<gene>
    <name evidence="4" type="ORF">RH857_03255</name>
</gene>
<name>A0ABU1FRB5_9MICC</name>
<dbReference type="PROSITE" id="PS00455">
    <property type="entry name" value="AMP_BINDING"/>
    <property type="match status" value="1"/>
</dbReference>
<organism evidence="4 5">
    <name type="scientific">Nesterenkonia flava</name>
    <dbReference type="NCBI Taxonomy" id="469799"/>
    <lineage>
        <taxon>Bacteria</taxon>
        <taxon>Bacillati</taxon>
        <taxon>Actinomycetota</taxon>
        <taxon>Actinomycetes</taxon>
        <taxon>Micrococcales</taxon>
        <taxon>Micrococcaceae</taxon>
        <taxon>Nesterenkonia</taxon>
    </lineage>
</organism>
<feature type="region of interest" description="Disordered" evidence="1">
    <location>
        <begin position="364"/>
        <end position="384"/>
    </location>
</feature>
<evidence type="ECO:0000256" key="1">
    <source>
        <dbReference type="SAM" id="MobiDB-lite"/>
    </source>
</evidence>